<organism evidence="2 3">
    <name type="scientific">Actinoplanes couchii</name>
    <dbReference type="NCBI Taxonomy" id="403638"/>
    <lineage>
        <taxon>Bacteria</taxon>
        <taxon>Bacillati</taxon>
        <taxon>Actinomycetota</taxon>
        <taxon>Actinomycetes</taxon>
        <taxon>Micromonosporales</taxon>
        <taxon>Micromonosporaceae</taxon>
        <taxon>Actinoplanes</taxon>
    </lineage>
</organism>
<dbReference type="EMBL" id="BOMG01000126">
    <property type="protein sequence ID" value="GID61414.1"/>
    <property type="molecule type" value="Genomic_DNA"/>
</dbReference>
<feature type="domain" description="AMP-dependent synthetase/ligase" evidence="1">
    <location>
        <begin position="19"/>
        <end position="372"/>
    </location>
</feature>
<dbReference type="SUPFAM" id="SSF56801">
    <property type="entry name" value="Acetyl-CoA synthetase-like"/>
    <property type="match status" value="1"/>
</dbReference>
<reference evidence="2 3" key="1">
    <citation type="submission" date="2021-01" db="EMBL/GenBank/DDBJ databases">
        <title>Whole genome shotgun sequence of Actinoplanes couchii NBRC 106145.</title>
        <authorList>
            <person name="Komaki H."/>
            <person name="Tamura T."/>
        </authorList>
    </citation>
    <scope>NUCLEOTIDE SEQUENCE [LARGE SCALE GENOMIC DNA]</scope>
    <source>
        <strain evidence="2 3">NBRC 106145</strain>
    </source>
</reference>
<protein>
    <submittedName>
        <fullName evidence="2">AMP-dependent ligase</fullName>
    </submittedName>
</protein>
<proteinExistence type="predicted"/>
<dbReference type="InterPro" id="IPR045851">
    <property type="entry name" value="AMP-bd_C_sf"/>
</dbReference>
<dbReference type="Gene3D" id="3.40.50.12780">
    <property type="entry name" value="N-terminal domain of ligase-like"/>
    <property type="match status" value="1"/>
</dbReference>
<evidence type="ECO:0000259" key="1">
    <source>
        <dbReference type="Pfam" id="PF00501"/>
    </source>
</evidence>
<dbReference type="Gene3D" id="3.30.300.30">
    <property type="match status" value="1"/>
</dbReference>
<comment type="caution">
    <text evidence="2">The sequence shown here is derived from an EMBL/GenBank/DDBJ whole genome shotgun (WGS) entry which is preliminary data.</text>
</comment>
<dbReference type="Proteomes" id="UP000612282">
    <property type="component" value="Unassembled WGS sequence"/>
</dbReference>
<name>A0ABQ3XSD6_9ACTN</name>
<evidence type="ECO:0000313" key="3">
    <source>
        <dbReference type="Proteomes" id="UP000612282"/>
    </source>
</evidence>
<evidence type="ECO:0000313" key="2">
    <source>
        <dbReference type="EMBL" id="GID61414.1"/>
    </source>
</evidence>
<gene>
    <name evidence="2" type="ORF">Aco03nite_098180</name>
</gene>
<dbReference type="GO" id="GO:0016874">
    <property type="term" value="F:ligase activity"/>
    <property type="evidence" value="ECO:0007669"/>
    <property type="project" value="UniProtKB-KW"/>
</dbReference>
<dbReference type="InterPro" id="IPR000873">
    <property type="entry name" value="AMP-dep_synth/lig_dom"/>
</dbReference>
<dbReference type="InterPro" id="IPR042099">
    <property type="entry name" value="ANL_N_sf"/>
</dbReference>
<dbReference type="PANTHER" id="PTHR43201:SF32">
    <property type="entry name" value="2-SUCCINYLBENZOATE--COA LIGASE, CHLOROPLASTIC_PEROXISOMAL"/>
    <property type="match status" value="1"/>
</dbReference>
<keyword evidence="2" id="KW-0436">Ligase</keyword>
<sequence>MTSDPTTLADVVKLFLARGDSPALSEPATGDDTMTYAELGTAVLRAAAILRDRHQVQPGQRVATIGHNGIDLVVADLAVMALGAVVVPMDPRDTPEALGWSARRFGAALLLGDARSADLVAAVADAERIPAASLLSLRTGGPVADAPMRRLAPHDAAVILSSSGSTARPKGIVLTHANLVANAASLKAVHRIGPGDRHLCVLPMFHANAFGFSVTAVLGHGAHLVIMDGFQPIEFATVVLQYRVHVVSLVPELLRILASRPKLLRAGGSLRYVVSAAAPLPQTVARQFTARTGLEIHQGYGLSECTNFATAIGADISAETYAEVVLDANPPSIGTAIPGCSVEIRSDDGTFAADEQEGEIVVRGDNVMTGYWKDPEATGAALTDGWLRTGDEGFARTVAGQRFFFVTGRRKDLIIRLGEKVSPSAVERELAERGVAGRLAVVGFGNTATGEEVGLYFEDSEPAHRDLVEAAVRELPFERQPKVILYGDRPIPRTSTGKVRRRELRRAFDDWGEARFTPVVCPVIADHRKPPVVPAGRGA</sequence>
<keyword evidence="3" id="KW-1185">Reference proteome</keyword>
<dbReference type="PANTHER" id="PTHR43201">
    <property type="entry name" value="ACYL-COA SYNTHETASE"/>
    <property type="match status" value="1"/>
</dbReference>
<dbReference type="Pfam" id="PF00501">
    <property type="entry name" value="AMP-binding"/>
    <property type="match status" value="1"/>
</dbReference>
<accession>A0ABQ3XSD6</accession>
<dbReference type="RefSeq" id="WP_203809360.1">
    <property type="nucleotide sequence ID" value="NZ_BAAAQE010000104.1"/>
</dbReference>